<dbReference type="AlphaFoldDB" id="A0ABD4KVW9"/>
<comment type="caution">
    <text evidence="3">The sequence shown here is derived from an EMBL/GenBank/DDBJ whole genome shotgun (WGS) entry which is preliminary data.</text>
</comment>
<dbReference type="InterPro" id="IPR051910">
    <property type="entry name" value="ComF/GntX_DNA_util-trans"/>
</dbReference>
<evidence type="ECO:0000256" key="1">
    <source>
        <dbReference type="ARBA" id="ARBA00008007"/>
    </source>
</evidence>
<dbReference type="InterPro" id="IPR000836">
    <property type="entry name" value="PRTase_dom"/>
</dbReference>
<proteinExistence type="inferred from homology"/>
<organism evidence="3 4">
    <name type="scientific">Bisbaumannia pacifica</name>
    <dbReference type="NCBI Taxonomy" id="77098"/>
    <lineage>
        <taxon>Bacteria</taxon>
        <taxon>Pseudomonadati</taxon>
        <taxon>Pseudomonadota</taxon>
        <taxon>Gammaproteobacteria</taxon>
        <taxon>Oceanospirillales</taxon>
        <taxon>Halomonadaceae</taxon>
        <taxon>Bisbaumannia</taxon>
    </lineage>
</organism>
<evidence type="ECO:0000259" key="2">
    <source>
        <dbReference type="Pfam" id="PF18912"/>
    </source>
</evidence>
<dbReference type="PANTHER" id="PTHR47505">
    <property type="entry name" value="DNA UTILIZATION PROTEIN YHGH"/>
    <property type="match status" value="1"/>
</dbReference>
<dbReference type="InterPro" id="IPR029057">
    <property type="entry name" value="PRTase-like"/>
</dbReference>
<evidence type="ECO:0000313" key="3">
    <source>
        <dbReference type="EMBL" id="MBH8578537.1"/>
    </source>
</evidence>
<dbReference type="InterPro" id="IPR044005">
    <property type="entry name" value="DZR_2"/>
</dbReference>
<reference evidence="3 4" key="1">
    <citation type="submission" date="2020-12" db="EMBL/GenBank/DDBJ databases">
        <title>Draft genome sequence of Halomonas pacifica strain CARE-V15.</title>
        <authorList>
            <person name="Vignesh N."/>
            <person name="Thabitha A."/>
            <person name="Saravanan R."/>
            <person name="Manigandan V."/>
        </authorList>
    </citation>
    <scope>NUCLEOTIDE SEQUENCE [LARGE SCALE GENOMIC DNA]</scope>
    <source>
        <strain evidence="3 4">CARE-V15</strain>
    </source>
</reference>
<dbReference type="SUPFAM" id="SSF53271">
    <property type="entry name" value="PRTase-like"/>
    <property type="match status" value="1"/>
</dbReference>
<dbReference type="EMBL" id="JAEDAF010000001">
    <property type="protein sequence ID" value="MBH8578537.1"/>
    <property type="molecule type" value="Genomic_DNA"/>
</dbReference>
<evidence type="ECO:0000313" key="4">
    <source>
        <dbReference type="Proteomes" id="UP000651738"/>
    </source>
</evidence>
<dbReference type="Proteomes" id="UP000651738">
    <property type="component" value="Unassembled WGS sequence"/>
</dbReference>
<sequence>MIGRGHALSTSIIHWVDHALRRALPGRCAFCLGPAERQAPWCHDCLLALPWNLPACPRCGEPQAGQGLGRPCGACLRRTPAFDRTRAPLRYAGAVEGLVRAFKFHASPRAGSVLLELFLRDLTLPPVAALVAVPLHDRRARRRGFDQADWLARRLARRLELPWIEARRVRDTPSQRGLDRPARRANLRRAFRIDSALPARVALVDDVMTTGATLEALALACRRAGAETVEAWAMARTPLESAAGAPGISGD</sequence>
<dbReference type="Pfam" id="PF18912">
    <property type="entry name" value="DZR_2"/>
    <property type="match status" value="1"/>
</dbReference>
<feature type="domain" description="Double zinc ribbon" evidence="2">
    <location>
        <begin position="20"/>
        <end position="76"/>
    </location>
</feature>
<dbReference type="CDD" id="cd06223">
    <property type="entry name" value="PRTases_typeI"/>
    <property type="match status" value="1"/>
</dbReference>
<protein>
    <submittedName>
        <fullName evidence="3">ComF family protein</fullName>
    </submittedName>
</protein>
<gene>
    <name evidence="3" type="ORF">I7V36_00360</name>
</gene>
<accession>A0ABD4KVW9</accession>
<dbReference type="PANTHER" id="PTHR47505:SF1">
    <property type="entry name" value="DNA UTILIZATION PROTEIN YHGH"/>
    <property type="match status" value="1"/>
</dbReference>
<name>A0ABD4KVW9_9GAMM</name>
<comment type="similarity">
    <text evidence="1">Belongs to the ComF/GntX family.</text>
</comment>
<dbReference type="Gene3D" id="3.40.50.2020">
    <property type="match status" value="1"/>
</dbReference>